<organism evidence="2 3">
    <name type="scientific">Suillus plorans</name>
    <dbReference type="NCBI Taxonomy" id="116603"/>
    <lineage>
        <taxon>Eukaryota</taxon>
        <taxon>Fungi</taxon>
        <taxon>Dikarya</taxon>
        <taxon>Basidiomycota</taxon>
        <taxon>Agaricomycotina</taxon>
        <taxon>Agaricomycetes</taxon>
        <taxon>Agaricomycetidae</taxon>
        <taxon>Boletales</taxon>
        <taxon>Suillineae</taxon>
        <taxon>Suillaceae</taxon>
        <taxon>Suillus</taxon>
    </lineage>
</organism>
<evidence type="ECO:0000313" key="2">
    <source>
        <dbReference type="EMBL" id="KAG1786067.1"/>
    </source>
</evidence>
<dbReference type="EMBL" id="JABBWE010000098">
    <property type="protein sequence ID" value="KAG1786067.1"/>
    <property type="molecule type" value="Genomic_DNA"/>
</dbReference>
<gene>
    <name evidence="2" type="ORF">HD556DRAFT_1313741</name>
</gene>
<keyword evidence="3" id="KW-1185">Reference proteome</keyword>
<keyword evidence="1" id="KW-0472">Membrane</keyword>
<keyword evidence="1" id="KW-0812">Transmembrane</keyword>
<sequence>MKSAPKTLGYPRMSTILMDKPLAASRVTGRARVRVNLRFIADGCGGYGYSVDYGDPHVHRAYPSRFTVLDGLVPYRFIASSLVYFNASTVMIHFKKRRQHSMKLDDHIAHPSLELDVKGRAGQREMWIPSSEGCGSGGSGAVTEIVVESHMLGK</sequence>
<protein>
    <submittedName>
        <fullName evidence="2">Uncharacterized protein</fullName>
    </submittedName>
</protein>
<proteinExistence type="predicted"/>
<name>A0A9P7DBH1_9AGAM</name>
<accession>A0A9P7DBH1</accession>
<keyword evidence="1" id="KW-1133">Transmembrane helix</keyword>
<evidence type="ECO:0000313" key="3">
    <source>
        <dbReference type="Proteomes" id="UP000719766"/>
    </source>
</evidence>
<feature type="transmembrane region" description="Helical" evidence="1">
    <location>
        <begin position="73"/>
        <end position="94"/>
    </location>
</feature>
<reference evidence="2" key="1">
    <citation type="journal article" date="2020" name="New Phytol.">
        <title>Comparative genomics reveals dynamic genome evolution in host specialist ectomycorrhizal fungi.</title>
        <authorList>
            <person name="Lofgren L.A."/>
            <person name="Nguyen N.H."/>
            <person name="Vilgalys R."/>
            <person name="Ruytinx J."/>
            <person name="Liao H.L."/>
            <person name="Branco S."/>
            <person name="Kuo A."/>
            <person name="LaButti K."/>
            <person name="Lipzen A."/>
            <person name="Andreopoulos W."/>
            <person name="Pangilinan J."/>
            <person name="Riley R."/>
            <person name="Hundley H."/>
            <person name="Na H."/>
            <person name="Barry K."/>
            <person name="Grigoriev I.V."/>
            <person name="Stajich J.E."/>
            <person name="Kennedy P.G."/>
        </authorList>
    </citation>
    <scope>NUCLEOTIDE SEQUENCE</scope>
    <source>
        <strain evidence="2">S12</strain>
    </source>
</reference>
<dbReference type="Proteomes" id="UP000719766">
    <property type="component" value="Unassembled WGS sequence"/>
</dbReference>
<evidence type="ECO:0000256" key="1">
    <source>
        <dbReference type="SAM" id="Phobius"/>
    </source>
</evidence>
<dbReference type="AlphaFoldDB" id="A0A9P7DBH1"/>
<dbReference type="RefSeq" id="XP_041153545.1">
    <property type="nucleotide sequence ID" value="XM_041300848.1"/>
</dbReference>
<dbReference type="GeneID" id="64594612"/>
<comment type="caution">
    <text evidence="2">The sequence shown here is derived from an EMBL/GenBank/DDBJ whole genome shotgun (WGS) entry which is preliminary data.</text>
</comment>